<dbReference type="STRING" id="1325335.GCA_001418025_00571"/>
<keyword evidence="4" id="KW-1185">Reference proteome</keyword>
<evidence type="ECO:0000313" key="3">
    <source>
        <dbReference type="EMBL" id="CUA79264.1"/>
    </source>
</evidence>
<dbReference type="InterPro" id="IPR036866">
    <property type="entry name" value="RibonucZ/Hydroxyglut_hydro"/>
</dbReference>
<dbReference type="EMBL" id="CYGZ01000003">
    <property type="protein sequence ID" value="CUA79264.1"/>
    <property type="molecule type" value="Genomic_DNA"/>
</dbReference>
<dbReference type="Pfam" id="PF12706">
    <property type="entry name" value="Lactamase_B_2"/>
    <property type="match status" value="1"/>
</dbReference>
<protein>
    <submittedName>
        <fullName evidence="3">Ribonuclease BN, tRNA processing enzyme</fullName>
    </submittedName>
</protein>
<dbReference type="SMART" id="SM00849">
    <property type="entry name" value="Lactamase_B"/>
    <property type="match status" value="1"/>
</dbReference>
<dbReference type="CDD" id="cd07716">
    <property type="entry name" value="RNaseZ_short-form-like_MBL-fold"/>
    <property type="match status" value="1"/>
</dbReference>
<gene>
    <name evidence="3" type="ORF">Ga0061060_10384</name>
</gene>
<dbReference type="SUPFAM" id="SSF56281">
    <property type="entry name" value="Metallo-hydrolase/oxidoreductase"/>
    <property type="match status" value="1"/>
</dbReference>
<dbReference type="Proteomes" id="UP000182738">
    <property type="component" value="Unassembled WGS sequence"/>
</dbReference>
<dbReference type="OrthoDB" id="9794898at2"/>
<proteinExistence type="predicted"/>
<evidence type="ECO:0000313" key="4">
    <source>
        <dbReference type="Proteomes" id="UP000182738"/>
    </source>
</evidence>
<dbReference type="PANTHER" id="PTHR46018:SF4">
    <property type="entry name" value="METALLO-HYDROLASE YHFI-RELATED"/>
    <property type="match status" value="1"/>
</dbReference>
<dbReference type="RefSeq" id="WP_055440459.1">
    <property type="nucleotide sequence ID" value="NZ_BAABDZ010000029.1"/>
</dbReference>
<name>A0A0K6GKJ4_9BACL</name>
<dbReference type="Gene3D" id="3.60.15.10">
    <property type="entry name" value="Ribonuclease Z/Hydroxyacylglutathione hydrolase-like"/>
    <property type="match status" value="1"/>
</dbReference>
<sequence>MKVTVIGYWGAFPKKNEATSCYLFEHDGFHLLVDCGSGALAQLQNVMDIEQIDAVIVSHYHHDHVADIGPLQYAWLIKKNLGIDLPELSIYGHSLDRDGFARLAHKGVTKAVAYDPNKTIHIGPFTISFMQTEHPAICYAMRIEAGGKTVVYTADSSYLPQFVPFAKHAHLLICECNFYAGQNAKQAGHMTSEEAATIARDAGVETLLLTHLPHFGNIEQLVSEAKTIFHGDVQLAKTRWTWEG</sequence>
<accession>A0A0K6GKJ4</accession>
<evidence type="ECO:0000256" key="1">
    <source>
        <dbReference type="ARBA" id="ARBA00022833"/>
    </source>
</evidence>
<evidence type="ECO:0000259" key="2">
    <source>
        <dbReference type="SMART" id="SM00849"/>
    </source>
</evidence>
<dbReference type="AlphaFoldDB" id="A0A0K6GKJ4"/>
<reference evidence="4" key="1">
    <citation type="submission" date="2015-08" db="EMBL/GenBank/DDBJ databases">
        <authorList>
            <person name="Varghese N."/>
        </authorList>
    </citation>
    <scope>NUCLEOTIDE SEQUENCE [LARGE SCALE GENOMIC DNA]</scope>
    <source>
        <strain evidence="4">DSM 27374</strain>
    </source>
</reference>
<organism evidence="3 4">
    <name type="scientific">Anoxybacillus suryakundensis</name>
    <dbReference type="NCBI Taxonomy" id="1325335"/>
    <lineage>
        <taxon>Bacteria</taxon>
        <taxon>Bacillati</taxon>
        <taxon>Bacillota</taxon>
        <taxon>Bacilli</taxon>
        <taxon>Bacillales</taxon>
        <taxon>Anoxybacillaceae</taxon>
        <taxon>Anoxybacillus</taxon>
    </lineage>
</organism>
<keyword evidence="1" id="KW-0862">Zinc</keyword>
<dbReference type="GO" id="GO:0042781">
    <property type="term" value="F:3'-tRNA processing endoribonuclease activity"/>
    <property type="evidence" value="ECO:0007669"/>
    <property type="project" value="TreeGrafter"/>
</dbReference>
<feature type="domain" description="Metallo-beta-lactamase" evidence="2">
    <location>
        <begin position="18"/>
        <end position="211"/>
    </location>
</feature>
<dbReference type="PANTHER" id="PTHR46018">
    <property type="entry name" value="ZINC PHOSPHODIESTERASE ELAC PROTEIN 1"/>
    <property type="match status" value="1"/>
</dbReference>
<dbReference type="InterPro" id="IPR001279">
    <property type="entry name" value="Metallo-B-lactamas"/>
</dbReference>